<organism evidence="1 2">
    <name type="scientific">Paramuricea clavata</name>
    <name type="common">Red gorgonian</name>
    <name type="synonym">Violescent sea-whip</name>
    <dbReference type="NCBI Taxonomy" id="317549"/>
    <lineage>
        <taxon>Eukaryota</taxon>
        <taxon>Metazoa</taxon>
        <taxon>Cnidaria</taxon>
        <taxon>Anthozoa</taxon>
        <taxon>Octocorallia</taxon>
        <taxon>Malacalcyonacea</taxon>
        <taxon>Plexauridae</taxon>
        <taxon>Paramuricea</taxon>
    </lineage>
</organism>
<reference evidence="1" key="1">
    <citation type="submission" date="2020-04" db="EMBL/GenBank/DDBJ databases">
        <authorList>
            <person name="Alioto T."/>
            <person name="Alioto T."/>
            <person name="Gomez Garrido J."/>
        </authorList>
    </citation>
    <scope>NUCLEOTIDE SEQUENCE</scope>
    <source>
        <strain evidence="1">A484AB</strain>
    </source>
</reference>
<comment type="caution">
    <text evidence="1">The sequence shown here is derived from an EMBL/GenBank/DDBJ whole genome shotgun (WGS) entry which is preliminary data.</text>
</comment>
<sequence>MAAVAALVQIAPVVDHAVALLQNLAQTTGRSQQHTVVGGADRTSGSEVVIGGITGADSLTSVDGPGSAISMAPFEDVASADHTSGSELDKLREVSVTEILSVTFDDTAVAIGIRTDEAILWLRALDAKNF</sequence>
<dbReference type="EMBL" id="CACRXK020000008">
    <property type="protein sequence ID" value="CAB3976687.1"/>
    <property type="molecule type" value="Genomic_DNA"/>
</dbReference>
<dbReference type="AlphaFoldDB" id="A0A6S7FGZ9"/>
<accession>A0A6S7FGZ9</accession>
<protein>
    <submittedName>
        <fullName evidence="1">Uncharacterized protein</fullName>
    </submittedName>
</protein>
<gene>
    <name evidence="1" type="ORF">PACLA_8A034082</name>
</gene>
<keyword evidence="2" id="KW-1185">Reference proteome</keyword>
<evidence type="ECO:0000313" key="1">
    <source>
        <dbReference type="EMBL" id="CAB3976687.1"/>
    </source>
</evidence>
<name>A0A6S7FGZ9_PARCT</name>
<proteinExistence type="predicted"/>
<evidence type="ECO:0000313" key="2">
    <source>
        <dbReference type="Proteomes" id="UP001152795"/>
    </source>
</evidence>
<dbReference type="Proteomes" id="UP001152795">
    <property type="component" value="Unassembled WGS sequence"/>
</dbReference>